<evidence type="ECO:0000313" key="2">
    <source>
        <dbReference type="Proteomes" id="UP000217154"/>
    </source>
</evidence>
<gene>
    <name evidence="1" type="ORF">CKY39_23195</name>
</gene>
<accession>A0A250DNI4</accession>
<protein>
    <submittedName>
        <fullName evidence="1">Uncharacterized protein</fullName>
    </submittedName>
</protein>
<dbReference type="EMBL" id="CP023284">
    <property type="protein sequence ID" value="ATA55814.1"/>
    <property type="molecule type" value="Genomic_DNA"/>
</dbReference>
<proteinExistence type="predicted"/>
<sequence>MELRFGMRKYVQLISSAFRMVHASGQIISIDCDRKRSKPPFSITFSVQPGYELESSDCPLQRIDELVFILSFL</sequence>
<dbReference type="AlphaFoldDB" id="A0A250DNI4"/>
<name>A0A250DNI4_9BURK</name>
<reference evidence="1 2" key="1">
    <citation type="submission" date="2017-09" db="EMBL/GenBank/DDBJ databases">
        <title>The diverse metabolic capabilities of V. boronicumulans make it an excellent choice for continued studies on novel biodegradation.</title>
        <authorList>
            <person name="Sun S."/>
        </authorList>
    </citation>
    <scope>NUCLEOTIDE SEQUENCE [LARGE SCALE GENOMIC DNA]</scope>
    <source>
        <strain evidence="1 2">J1</strain>
    </source>
</reference>
<organism evidence="1 2">
    <name type="scientific">Variovorax boronicumulans</name>
    <dbReference type="NCBI Taxonomy" id="436515"/>
    <lineage>
        <taxon>Bacteria</taxon>
        <taxon>Pseudomonadati</taxon>
        <taxon>Pseudomonadota</taxon>
        <taxon>Betaproteobacteria</taxon>
        <taxon>Burkholderiales</taxon>
        <taxon>Comamonadaceae</taxon>
        <taxon>Variovorax</taxon>
    </lineage>
</organism>
<dbReference type="KEGG" id="vbo:CKY39_23195"/>
<dbReference type="Proteomes" id="UP000217154">
    <property type="component" value="Chromosome"/>
</dbReference>
<evidence type="ECO:0000313" key="1">
    <source>
        <dbReference type="EMBL" id="ATA55814.1"/>
    </source>
</evidence>